<evidence type="ECO:0000256" key="2">
    <source>
        <dbReference type="SAM" id="SignalP"/>
    </source>
</evidence>
<accession>A0ABY0TIQ9</accession>
<organism evidence="3 4">
    <name type="scientific">Nitrosospira multiformis</name>
    <dbReference type="NCBI Taxonomy" id="1231"/>
    <lineage>
        <taxon>Bacteria</taxon>
        <taxon>Pseudomonadati</taxon>
        <taxon>Pseudomonadota</taxon>
        <taxon>Betaproteobacteria</taxon>
        <taxon>Nitrosomonadales</taxon>
        <taxon>Nitrosomonadaceae</taxon>
        <taxon>Nitrosospira</taxon>
    </lineage>
</organism>
<comment type="caution">
    <text evidence="3">The sequence shown here is derived from an EMBL/GenBank/DDBJ whole genome shotgun (WGS) entry which is preliminary data.</text>
</comment>
<keyword evidence="4" id="KW-1185">Reference proteome</keyword>
<name>A0ABY0TIQ9_9PROT</name>
<feature type="signal peptide" evidence="2">
    <location>
        <begin position="1"/>
        <end position="19"/>
    </location>
</feature>
<keyword evidence="1" id="KW-0175">Coiled coil</keyword>
<evidence type="ECO:0000313" key="4">
    <source>
        <dbReference type="Proteomes" id="UP000183471"/>
    </source>
</evidence>
<keyword evidence="2" id="KW-0732">Signal</keyword>
<evidence type="ECO:0000256" key="1">
    <source>
        <dbReference type="SAM" id="Coils"/>
    </source>
</evidence>
<dbReference type="RefSeq" id="WP_074633364.1">
    <property type="nucleotide sequence ID" value="NZ_FNKY01000001.1"/>
</dbReference>
<proteinExistence type="predicted"/>
<dbReference type="Proteomes" id="UP000183471">
    <property type="component" value="Unassembled WGS sequence"/>
</dbReference>
<reference evidence="3 4" key="1">
    <citation type="submission" date="2016-10" db="EMBL/GenBank/DDBJ databases">
        <authorList>
            <person name="Varghese N."/>
            <person name="Submissions S."/>
        </authorList>
    </citation>
    <scope>NUCLEOTIDE SEQUENCE [LARGE SCALE GENOMIC DNA]</scope>
    <source>
        <strain evidence="3 4">Nl1</strain>
    </source>
</reference>
<evidence type="ECO:0000313" key="3">
    <source>
        <dbReference type="EMBL" id="SDQ88900.1"/>
    </source>
</evidence>
<gene>
    <name evidence="3" type="ORF">SAMN05216402_2698</name>
</gene>
<feature type="chain" id="PRO_5046092260" evidence="2">
    <location>
        <begin position="20"/>
        <end position="421"/>
    </location>
</feature>
<sequence>MNIKTIAAAALSLVSWGCANISTIDRTTTLPPRQLGIIDGTGPKASQKDGIGSRTSGLAIHLDAAQRLAFSKNGVICAEPSPDALQAFAASQGFSLDIFGRGSAAAANALSTSSASIGLRTQSITLMRDHLYRICEASYNGQLTEFDVAQLLRRSQDLTLGVLAIEQLTGVVVASQAAISTKSNADASANLAATQASLTAARETEQSRQKDLMEANQKQIDQQKVVNDKTTLIGSTTDVAEKERLKKELEEEQRKLKLAESAVKNAEKNVADAQKVVKTVEENLGKATLMAEAAAEGKAELSGGIYINRIDSTTVEKITVAASEIVGKVINKSHIVDSCISIINKFAELEVEAGKQKERLRAEQEQVDILLTATPDDLRASQKKIIIATELEQKKDLITQMHSVRKQCLKVLIADVKKSEP</sequence>
<protein>
    <submittedName>
        <fullName evidence="3">Uncharacterized protein</fullName>
    </submittedName>
</protein>
<feature type="coiled-coil region" evidence="1">
    <location>
        <begin position="232"/>
        <end position="283"/>
    </location>
</feature>
<dbReference type="EMBL" id="FNKY01000001">
    <property type="protein sequence ID" value="SDQ88900.1"/>
    <property type="molecule type" value="Genomic_DNA"/>
</dbReference>